<gene>
    <name evidence="5" type="ORF">PECAL_3P12910</name>
</gene>
<keyword evidence="3" id="KW-0472">Membrane</keyword>
<dbReference type="Gene3D" id="2.10.109.10">
    <property type="entry name" value="Umud Fragment, subunit A"/>
    <property type="match status" value="1"/>
</dbReference>
<dbReference type="EMBL" id="CAKKNE010000003">
    <property type="protein sequence ID" value="CAH0371354.1"/>
    <property type="molecule type" value="Genomic_DNA"/>
</dbReference>
<evidence type="ECO:0000256" key="1">
    <source>
        <dbReference type="ARBA" id="ARBA00009370"/>
    </source>
</evidence>
<evidence type="ECO:0000256" key="3">
    <source>
        <dbReference type="RuleBase" id="RU362041"/>
    </source>
</evidence>
<dbReference type="CDD" id="cd06530">
    <property type="entry name" value="S26_SPase_I"/>
    <property type="match status" value="1"/>
</dbReference>
<dbReference type="GO" id="GO:0005743">
    <property type="term" value="C:mitochondrial inner membrane"/>
    <property type="evidence" value="ECO:0007669"/>
    <property type="project" value="UniProtKB-SubCell"/>
</dbReference>
<dbReference type="EC" id="3.4.21.-" evidence="3"/>
<dbReference type="InterPro" id="IPR019533">
    <property type="entry name" value="Peptidase_S26"/>
</dbReference>
<organism evidence="5 6">
    <name type="scientific">Pelagomonas calceolata</name>
    <dbReference type="NCBI Taxonomy" id="35677"/>
    <lineage>
        <taxon>Eukaryota</taxon>
        <taxon>Sar</taxon>
        <taxon>Stramenopiles</taxon>
        <taxon>Ochrophyta</taxon>
        <taxon>Pelagophyceae</taxon>
        <taxon>Pelagomonadales</taxon>
        <taxon>Pelagomonadaceae</taxon>
        <taxon>Pelagomonas</taxon>
    </lineage>
</organism>
<comment type="caution">
    <text evidence="5">The sequence shown here is derived from an EMBL/GenBank/DDBJ whole genome shotgun (WGS) entry which is preliminary data.</text>
</comment>
<proteinExistence type="inferred from homology"/>
<protein>
    <recommendedName>
        <fullName evidence="3">Mitochondrial inner membrane protease subunit</fullName>
        <ecNumber evidence="3">3.4.21.-</ecNumber>
    </recommendedName>
</protein>
<feature type="active site" evidence="2">
    <location>
        <position position="406"/>
    </location>
</feature>
<evidence type="ECO:0000313" key="5">
    <source>
        <dbReference type="EMBL" id="CAH0371354.1"/>
    </source>
</evidence>
<dbReference type="OrthoDB" id="308440at2759"/>
<dbReference type="PRINTS" id="PR00727">
    <property type="entry name" value="LEADERPTASE"/>
</dbReference>
<evidence type="ECO:0000256" key="2">
    <source>
        <dbReference type="PIRSR" id="PIRSR600223-1"/>
    </source>
</evidence>
<feature type="domain" description="Peptidase S26" evidence="4">
    <location>
        <begin position="383"/>
        <end position="547"/>
    </location>
</feature>
<accession>A0A8J2SQD7</accession>
<keyword evidence="3" id="KW-0645">Protease</keyword>
<dbReference type="InterPro" id="IPR002083">
    <property type="entry name" value="MATH/TRAF_dom"/>
</dbReference>
<dbReference type="GO" id="GO:0010027">
    <property type="term" value="P:thylakoid membrane organization"/>
    <property type="evidence" value="ECO:0007669"/>
    <property type="project" value="TreeGrafter"/>
</dbReference>
<name>A0A8J2SQD7_9STRA</name>
<dbReference type="Pfam" id="PF10502">
    <property type="entry name" value="Peptidase_S26"/>
    <property type="match status" value="1"/>
</dbReference>
<dbReference type="AlphaFoldDB" id="A0A8J2SQD7"/>
<keyword evidence="6" id="KW-1185">Reference proteome</keyword>
<dbReference type="GO" id="GO:0009535">
    <property type="term" value="C:chloroplast thylakoid membrane"/>
    <property type="evidence" value="ECO:0007669"/>
    <property type="project" value="TreeGrafter"/>
</dbReference>
<dbReference type="GO" id="GO:0004252">
    <property type="term" value="F:serine-type endopeptidase activity"/>
    <property type="evidence" value="ECO:0007669"/>
    <property type="project" value="InterPro"/>
</dbReference>
<sequence>ATRKSRRRRIWISKKKMTSALRALLLVIAPAAALVRGSFTWRVPSDRLNKGEPIESAPFDCAGQRWTLKLSPRNNKRCGVELRYAAKDVGDAVDAAFTLRLGSNTEEGGLTFVHPLAAGVLDGEGPAYRTELDIDDELLEVESEIQVYAASSDTKTATDRQFATFRHPEPAVKLARKTNSPLPLALARLPRLVRAAFAAPDAVRNGLRVGHVVVPVLVEGGAPDSARRGVAPLGADGLPAPPRSIEQCEALKEQTLFMVQAGLQAWGVNGGDERTRGALGARGVLPGADYRVESLELADGTRVARLPDGISKGVRVALQPIFPWRFRGAPDGGWPATLELDGVDGCDDGGEACAILDGTDASLALLTQPGFAAATATAAAALGSTFAALALFFCNCFSLTYIPTTSMVPTLQPGDVVLQDRFFTGTGFGPVFLKPKAGDLIFFEPPPALKSLVDTGNTKQFVKRVAAVEGDIVRVTETGDVFVKGVPRPGLCDPKTGRKPQFAEAKGRVPRGTVYVLGDCPGNSVDSRSWGNLPVDLVTGRPLVRLWPPARVGPI</sequence>
<dbReference type="GO" id="GO:0006465">
    <property type="term" value="P:signal peptide processing"/>
    <property type="evidence" value="ECO:0007669"/>
    <property type="project" value="InterPro"/>
</dbReference>
<keyword evidence="3" id="KW-0378">Hydrolase</keyword>
<feature type="active site" evidence="2">
    <location>
        <position position="463"/>
    </location>
</feature>
<keyword evidence="3" id="KW-0496">Mitochondrion</keyword>
<dbReference type="CDD" id="cd00121">
    <property type="entry name" value="MATH"/>
    <property type="match status" value="1"/>
</dbReference>
<feature type="non-terminal residue" evidence="5">
    <location>
        <position position="1"/>
    </location>
</feature>
<dbReference type="InterPro" id="IPR000223">
    <property type="entry name" value="Pept_S26A_signal_pept_1"/>
</dbReference>
<dbReference type="Proteomes" id="UP000789595">
    <property type="component" value="Unassembled WGS sequence"/>
</dbReference>
<comment type="subcellular location">
    <subcellularLocation>
        <location evidence="3">Mitochondrion inner membrane</location>
    </subcellularLocation>
</comment>
<dbReference type="PANTHER" id="PTHR43390:SF1">
    <property type="entry name" value="CHLOROPLAST PROCESSING PEPTIDASE"/>
    <property type="match status" value="1"/>
</dbReference>
<keyword evidence="3" id="KW-0999">Mitochondrion inner membrane</keyword>
<dbReference type="PANTHER" id="PTHR43390">
    <property type="entry name" value="SIGNAL PEPTIDASE I"/>
    <property type="match status" value="1"/>
</dbReference>
<evidence type="ECO:0000259" key="4">
    <source>
        <dbReference type="Pfam" id="PF10502"/>
    </source>
</evidence>
<dbReference type="NCBIfam" id="TIGR02227">
    <property type="entry name" value="sigpep_I_bact"/>
    <property type="match status" value="1"/>
</dbReference>
<dbReference type="InterPro" id="IPR036286">
    <property type="entry name" value="LexA/Signal_pep-like_sf"/>
</dbReference>
<reference evidence="5" key="1">
    <citation type="submission" date="2021-11" db="EMBL/GenBank/DDBJ databases">
        <authorList>
            <consortium name="Genoscope - CEA"/>
            <person name="William W."/>
        </authorList>
    </citation>
    <scope>NUCLEOTIDE SEQUENCE</scope>
</reference>
<comment type="similarity">
    <text evidence="1 3">Belongs to the peptidase S26 family.</text>
</comment>
<dbReference type="SUPFAM" id="SSF51306">
    <property type="entry name" value="LexA/Signal peptidase"/>
    <property type="match status" value="1"/>
</dbReference>
<evidence type="ECO:0000313" key="6">
    <source>
        <dbReference type="Proteomes" id="UP000789595"/>
    </source>
</evidence>